<name>A0A2T2N3W7_CORCC</name>
<dbReference type="STRING" id="1448308.A0A2T2N3W7"/>
<keyword evidence="3" id="KW-1185">Reference proteome</keyword>
<evidence type="ECO:0000256" key="1">
    <source>
        <dbReference type="SAM" id="MobiDB-lite"/>
    </source>
</evidence>
<sequence>MKYAFVFASVALAAEYGYGTPSDSSSSKIGYTTIDPGHGYEPVTVTKQYQPIPTYIPAEGYDVSTGSWSDYAFVSTVISDYNGNKYTITKTDQPVTVYHTKATYTHTSTDAGYAAPTGYYPTGGYVPKNSTITKTWYELYEKVHEVPYKDLGPHVLPGYGGSGLYKGDDKKQAVKVKEYKGGKWSDYSYTFTYGAPEPETSTYEHPGTYTIPAKDVTLDHTTTVPAEATYTAPAGKPVTYGGAYTTVTETKPTTITAGYAAYETEGALTKTVIHYKTITCTGTGKYEIAKPTVTSYAHDTTVKYPTTKVYTPGVYHHSKETVTITKPNQPYTCTYEQTSTYPTPSTTPTGSYPTATKDTYEEPSYPTSGEATATKPYGPDPSSDYEEPAESYGKPHAGYVKRGGVLERRKAEPEVKKAAGKRVILV</sequence>
<gene>
    <name evidence="2" type="ORF">BS50DRAFT_579598</name>
</gene>
<dbReference type="EMBL" id="KZ678151">
    <property type="protein sequence ID" value="PSN60100.1"/>
    <property type="molecule type" value="Genomic_DNA"/>
</dbReference>
<dbReference type="OrthoDB" id="4158477at2759"/>
<feature type="region of interest" description="Disordered" evidence="1">
    <location>
        <begin position="336"/>
        <end position="398"/>
    </location>
</feature>
<accession>A0A2T2N3W7</accession>
<proteinExistence type="predicted"/>
<evidence type="ECO:0000313" key="2">
    <source>
        <dbReference type="EMBL" id="PSN60100.1"/>
    </source>
</evidence>
<dbReference type="AlphaFoldDB" id="A0A2T2N3W7"/>
<organism evidence="2 3">
    <name type="scientific">Corynespora cassiicola Philippines</name>
    <dbReference type="NCBI Taxonomy" id="1448308"/>
    <lineage>
        <taxon>Eukaryota</taxon>
        <taxon>Fungi</taxon>
        <taxon>Dikarya</taxon>
        <taxon>Ascomycota</taxon>
        <taxon>Pezizomycotina</taxon>
        <taxon>Dothideomycetes</taxon>
        <taxon>Pleosporomycetidae</taxon>
        <taxon>Pleosporales</taxon>
        <taxon>Corynesporascaceae</taxon>
        <taxon>Corynespora</taxon>
    </lineage>
</organism>
<dbReference type="Proteomes" id="UP000240883">
    <property type="component" value="Unassembled WGS sequence"/>
</dbReference>
<reference evidence="2 3" key="1">
    <citation type="journal article" date="2018" name="Front. Microbiol.">
        <title>Genome-Wide Analysis of Corynespora cassiicola Leaf Fall Disease Putative Effectors.</title>
        <authorList>
            <person name="Lopez D."/>
            <person name="Ribeiro S."/>
            <person name="Label P."/>
            <person name="Fumanal B."/>
            <person name="Venisse J.S."/>
            <person name="Kohler A."/>
            <person name="de Oliveira R.R."/>
            <person name="Labutti K."/>
            <person name="Lipzen A."/>
            <person name="Lail K."/>
            <person name="Bauer D."/>
            <person name="Ohm R.A."/>
            <person name="Barry K.W."/>
            <person name="Spatafora J."/>
            <person name="Grigoriev I.V."/>
            <person name="Martin F.M."/>
            <person name="Pujade-Renaud V."/>
        </authorList>
    </citation>
    <scope>NUCLEOTIDE SEQUENCE [LARGE SCALE GENOMIC DNA]</scope>
    <source>
        <strain evidence="2 3">Philippines</strain>
    </source>
</reference>
<evidence type="ECO:0000313" key="3">
    <source>
        <dbReference type="Proteomes" id="UP000240883"/>
    </source>
</evidence>
<protein>
    <submittedName>
        <fullName evidence="2">Uncharacterized protein</fullName>
    </submittedName>
</protein>
<feature type="compositionally biased region" description="Low complexity" evidence="1">
    <location>
        <begin position="336"/>
        <end position="356"/>
    </location>
</feature>